<evidence type="ECO:0000256" key="3">
    <source>
        <dbReference type="ARBA" id="ARBA00022777"/>
    </source>
</evidence>
<gene>
    <name evidence="5" type="ORF">V6N12_001599</name>
</gene>
<dbReference type="EMBL" id="JBBPBM010001115">
    <property type="protein sequence ID" value="KAK8487097.1"/>
    <property type="molecule type" value="Genomic_DNA"/>
</dbReference>
<keyword evidence="2" id="KW-0547">Nucleotide-binding</keyword>
<name>A0ABR2A321_9ROSI</name>
<accession>A0ABR2A321</accession>
<sequence length="271" mass="29306">MPAESILLPNNKNNAAKTSISSSCSSPSPVHLYSYYDGLRYSLGPANSFMGLLAKLFAYLDKRLKAARSGSAAEGGTDDGSDTHGLFFDLRALQIATNNFSELNRLGHGGFGPVYKTDVFSYGVVVLEIVSGRKNHDSSLSSEKANLLNYSWLQFRGQKSLDLVDPALEEYNPEEAAKCIQLALLCCQQTVAERPDMNTVHLMLSSDSFTLPRPGKPAIQGHVGRWKTTSAFTNTSASSTNTGVTKASAGSSFVEDYSRNSMSYSSIDEGR</sequence>
<dbReference type="InterPro" id="IPR052059">
    <property type="entry name" value="CR_Ser/Thr_kinase"/>
</dbReference>
<keyword evidence="4" id="KW-0067">ATP-binding</keyword>
<dbReference type="PANTHER" id="PTHR47973">
    <property type="entry name" value="CYSTEINE-RICH RECEPTOR-LIKE PROTEIN KINASE 3"/>
    <property type="match status" value="1"/>
</dbReference>
<comment type="caution">
    <text evidence="5">The sequence shown here is derived from an EMBL/GenBank/DDBJ whole genome shotgun (WGS) entry which is preliminary data.</text>
</comment>
<dbReference type="SUPFAM" id="SSF56112">
    <property type="entry name" value="Protein kinase-like (PK-like)"/>
    <property type="match status" value="1"/>
</dbReference>
<keyword evidence="3" id="KW-0418">Kinase</keyword>
<evidence type="ECO:0000256" key="2">
    <source>
        <dbReference type="ARBA" id="ARBA00022741"/>
    </source>
</evidence>
<evidence type="ECO:0000256" key="1">
    <source>
        <dbReference type="ARBA" id="ARBA00022679"/>
    </source>
</evidence>
<reference evidence="5 6" key="1">
    <citation type="journal article" date="2024" name="G3 (Bethesda)">
        <title>Genome assembly of Hibiscus sabdariffa L. provides insights into metabolisms of medicinal natural products.</title>
        <authorList>
            <person name="Kim T."/>
        </authorList>
    </citation>
    <scope>NUCLEOTIDE SEQUENCE [LARGE SCALE GENOMIC DNA]</scope>
    <source>
        <strain evidence="5">TK-2024</strain>
        <tissue evidence="5">Old leaves</tissue>
    </source>
</reference>
<keyword evidence="6" id="KW-1185">Reference proteome</keyword>
<dbReference type="Proteomes" id="UP001472677">
    <property type="component" value="Unassembled WGS sequence"/>
</dbReference>
<dbReference type="InterPro" id="IPR011009">
    <property type="entry name" value="Kinase-like_dom_sf"/>
</dbReference>
<evidence type="ECO:0000256" key="4">
    <source>
        <dbReference type="ARBA" id="ARBA00022840"/>
    </source>
</evidence>
<organism evidence="5 6">
    <name type="scientific">Hibiscus sabdariffa</name>
    <name type="common">roselle</name>
    <dbReference type="NCBI Taxonomy" id="183260"/>
    <lineage>
        <taxon>Eukaryota</taxon>
        <taxon>Viridiplantae</taxon>
        <taxon>Streptophyta</taxon>
        <taxon>Embryophyta</taxon>
        <taxon>Tracheophyta</taxon>
        <taxon>Spermatophyta</taxon>
        <taxon>Magnoliopsida</taxon>
        <taxon>eudicotyledons</taxon>
        <taxon>Gunneridae</taxon>
        <taxon>Pentapetalae</taxon>
        <taxon>rosids</taxon>
        <taxon>malvids</taxon>
        <taxon>Malvales</taxon>
        <taxon>Malvaceae</taxon>
        <taxon>Malvoideae</taxon>
        <taxon>Hibiscus</taxon>
    </lineage>
</organism>
<keyword evidence="1" id="KW-0808">Transferase</keyword>
<proteinExistence type="predicted"/>
<evidence type="ECO:0000313" key="5">
    <source>
        <dbReference type="EMBL" id="KAK8487097.1"/>
    </source>
</evidence>
<dbReference type="Gene3D" id="1.10.510.10">
    <property type="entry name" value="Transferase(Phosphotransferase) domain 1"/>
    <property type="match status" value="1"/>
</dbReference>
<protein>
    <submittedName>
        <fullName evidence="5">Uncharacterized protein</fullName>
    </submittedName>
</protein>
<evidence type="ECO:0000313" key="6">
    <source>
        <dbReference type="Proteomes" id="UP001472677"/>
    </source>
</evidence>